<dbReference type="InterPro" id="IPR003660">
    <property type="entry name" value="HAMP_dom"/>
</dbReference>
<evidence type="ECO:0000256" key="1">
    <source>
        <dbReference type="ARBA" id="ARBA00023224"/>
    </source>
</evidence>
<dbReference type="InterPro" id="IPR032255">
    <property type="entry name" value="HBM"/>
</dbReference>
<comment type="similarity">
    <text evidence="2">Belongs to the methyl-accepting chemotaxis (MCP) protein family.</text>
</comment>
<dbReference type="GO" id="GO:0007165">
    <property type="term" value="P:signal transduction"/>
    <property type="evidence" value="ECO:0007669"/>
    <property type="project" value="UniProtKB-KW"/>
</dbReference>
<organism evidence="7 8">
    <name type="scientific">Paramagnetospirillum magneticum (strain ATCC 700264 / AMB-1)</name>
    <name type="common">Magnetospirillum magneticum</name>
    <dbReference type="NCBI Taxonomy" id="342108"/>
    <lineage>
        <taxon>Bacteria</taxon>
        <taxon>Pseudomonadati</taxon>
        <taxon>Pseudomonadota</taxon>
        <taxon>Alphaproteobacteria</taxon>
        <taxon>Rhodospirillales</taxon>
        <taxon>Magnetospirillaceae</taxon>
        <taxon>Paramagnetospirillum</taxon>
    </lineage>
</organism>
<dbReference type="PANTHER" id="PTHR32089">
    <property type="entry name" value="METHYL-ACCEPTING CHEMOTAXIS PROTEIN MCPB"/>
    <property type="match status" value="1"/>
</dbReference>
<feature type="domain" description="Methyl-accepting transducer" evidence="4">
    <location>
        <begin position="410"/>
        <end position="646"/>
    </location>
</feature>
<dbReference type="AlphaFoldDB" id="Q2W653"/>
<dbReference type="PROSITE" id="PS50111">
    <property type="entry name" value="CHEMOTAXIS_TRANSDUC_2"/>
    <property type="match status" value="1"/>
</dbReference>
<dbReference type="PROSITE" id="PS51753">
    <property type="entry name" value="HBM"/>
    <property type="match status" value="1"/>
</dbReference>
<dbReference type="GO" id="GO:0006935">
    <property type="term" value="P:chemotaxis"/>
    <property type="evidence" value="ECO:0007669"/>
    <property type="project" value="InterPro"/>
</dbReference>
<evidence type="ECO:0000259" key="4">
    <source>
        <dbReference type="PROSITE" id="PS50111"/>
    </source>
</evidence>
<dbReference type="GO" id="GO:0016020">
    <property type="term" value="C:membrane"/>
    <property type="evidence" value="ECO:0007669"/>
    <property type="project" value="InterPro"/>
</dbReference>
<dbReference type="InterPro" id="IPR004089">
    <property type="entry name" value="MCPsignal_dom"/>
</dbReference>
<gene>
    <name evidence="7" type="ordered locus">amb1868</name>
</gene>
<dbReference type="Pfam" id="PF00672">
    <property type="entry name" value="HAMP"/>
    <property type="match status" value="1"/>
</dbReference>
<dbReference type="EMBL" id="AP007255">
    <property type="protein sequence ID" value="BAE50672.1"/>
    <property type="molecule type" value="Genomic_DNA"/>
</dbReference>
<name>Q2W653_PARM1</name>
<dbReference type="Gene3D" id="6.10.340.10">
    <property type="match status" value="1"/>
</dbReference>
<evidence type="ECO:0000256" key="3">
    <source>
        <dbReference type="PROSITE-ProRule" id="PRU00284"/>
    </source>
</evidence>
<dbReference type="CDD" id="cd06225">
    <property type="entry name" value="HAMP"/>
    <property type="match status" value="1"/>
</dbReference>
<dbReference type="SMART" id="SM00304">
    <property type="entry name" value="HAMP"/>
    <property type="match status" value="1"/>
</dbReference>
<dbReference type="PRINTS" id="PR00260">
    <property type="entry name" value="CHEMTRNSDUCR"/>
</dbReference>
<accession>Q2W653</accession>
<evidence type="ECO:0000259" key="5">
    <source>
        <dbReference type="PROSITE" id="PS50885"/>
    </source>
</evidence>
<dbReference type="STRING" id="342108.amb1868"/>
<dbReference type="GO" id="GO:0004888">
    <property type="term" value="F:transmembrane signaling receptor activity"/>
    <property type="evidence" value="ECO:0007669"/>
    <property type="project" value="InterPro"/>
</dbReference>
<dbReference type="SMART" id="SM01358">
    <property type="entry name" value="HBM"/>
    <property type="match status" value="1"/>
</dbReference>
<dbReference type="HOGENOM" id="CLU_000445_107_27_5"/>
<dbReference type="PROSITE" id="PS50885">
    <property type="entry name" value="HAMP"/>
    <property type="match status" value="1"/>
</dbReference>
<evidence type="ECO:0000313" key="7">
    <source>
        <dbReference type="EMBL" id="BAE50672.1"/>
    </source>
</evidence>
<keyword evidence="8" id="KW-1185">Reference proteome</keyword>
<dbReference type="Gene3D" id="1.10.287.950">
    <property type="entry name" value="Methyl-accepting chemotaxis protein"/>
    <property type="match status" value="1"/>
</dbReference>
<dbReference type="SUPFAM" id="SSF58104">
    <property type="entry name" value="Methyl-accepting chemotaxis protein (MCP) signaling domain"/>
    <property type="match status" value="1"/>
</dbReference>
<dbReference type="KEGG" id="mag:amb1868"/>
<dbReference type="PANTHER" id="PTHR32089:SF112">
    <property type="entry name" value="LYSOZYME-LIKE PROTEIN-RELATED"/>
    <property type="match status" value="1"/>
</dbReference>
<dbReference type="Proteomes" id="UP000007058">
    <property type="component" value="Chromosome"/>
</dbReference>
<reference evidence="7 8" key="1">
    <citation type="journal article" date="2005" name="DNA Res.">
        <title>Complete genome sequence of the facultative anaerobic magnetotactic bacterium Magnetospirillum sp. strain AMB-1.</title>
        <authorList>
            <person name="Matsunaga T."/>
            <person name="Okamura Y."/>
            <person name="Fukuda Y."/>
            <person name="Wahyudi A.T."/>
            <person name="Murase Y."/>
            <person name="Takeyama H."/>
        </authorList>
    </citation>
    <scope>NUCLEOTIDE SEQUENCE [LARGE SCALE GENOMIC DNA]</scope>
    <source>
        <strain evidence="8">ATCC 700264 / AMB-1</strain>
    </source>
</reference>
<keyword evidence="1 3" id="KW-0807">Transducer</keyword>
<dbReference type="OrthoDB" id="3378718at2"/>
<proteinExistence type="inferred from homology"/>
<sequence length="673" mass="70110">MTAKSTLLDRFSIRTRIYALAGGLCALAAGLAALGYVSLSNVMADLGEVGRISANAQRVVEIDRDIAAARRNVLGFANSGDVRMRDRANELLTTLASQLEESVATHRNAERRAILVEMRDLVGSYRALFEQVVASRQRRDESIKLQQGAAEKATQTMSRLLADALAAGRVDFVAHASQAQEKLSLARLSVARFISMGDPAFIERAEGHLNAFDGIAATLDARTGSAADREGLAEARSTVAAFRDAMRQTATAMISTRRVVEVDMPATGEKFAALAAGVRNLQKAAVTEVSQSSNRRAATFTMALALASLAAVGGGMLFSVILARGVAVPLTGMTDAMSHLAKGDHTVSIPGVGRQDEIGAMASAVQVFRDSMVRAETLAAEQEQARLAQLARASHIEASARQFEANVLKVVSDLGQAVGRLDNTSTSMAGIATKTSERAAAVAAASTQATCNVQTVAAAAEELSASVTEISRRVSDSTRITAQAVDMARRTNSLVGGLTSSTDRIGQVVGLITDIAAQTSLLAMNATVEAARAGESGKGFAVVASEVKKLAQQTARATGEITTYVAEVQGAGAHTAGALQDITGIIARLDEISSAIAAAVEQQSAATSEIARNANQAAGGTEEVNRHIHGVTEEASQTGSASGRVRGEAASLTRHAAAIHSEVETFLSNVRCA</sequence>
<dbReference type="Gene3D" id="1.20.1440.210">
    <property type="match status" value="1"/>
</dbReference>
<dbReference type="Pfam" id="PF00015">
    <property type="entry name" value="MCPsignal"/>
    <property type="match status" value="1"/>
</dbReference>
<evidence type="ECO:0000313" key="8">
    <source>
        <dbReference type="Proteomes" id="UP000007058"/>
    </source>
</evidence>
<feature type="domain" description="HBM" evidence="6">
    <location>
        <begin position="51"/>
        <end position="290"/>
    </location>
</feature>
<dbReference type="InterPro" id="IPR004090">
    <property type="entry name" value="Chemotax_Me-accpt_rcpt"/>
</dbReference>
<feature type="domain" description="HAMP" evidence="5">
    <location>
        <begin position="324"/>
        <end position="377"/>
    </location>
</feature>
<evidence type="ECO:0000256" key="2">
    <source>
        <dbReference type="ARBA" id="ARBA00029447"/>
    </source>
</evidence>
<protein>
    <submittedName>
        <fullName evidence="7">Methyl-accepting chemotaxis protein</fullName>
    </submittedName>
</protein>
<dbReference type="RefSeq" id="WP_011384273.1">
    <property type="nucleotide sequence ID" value="NC_007626.1"/>
</dbReference>
<evidence type="ECO:0000259" key="6">
    <source>
        <dbReference type="PROSITE" id="PS51753"/>
    </source>
</evidence>
<dbReference type="SMART" id="SM00283">
    <property type="entry name" value="MA"/>
    <property type="match status" value="1"/>
</dbReference>